<dbReference type="InterPro" id="IPR002110">
    <property type="entry name" value="Ankyrin_rpt"/>
</dbReference>
<dbReference type="InterPro" id="IPR036770">
    <property type="entry name" value="Ankyrin_rpt-contain_sf"/>
</dbReference>
<keyword evidence="3" id="KW-1185">Reference proteome</keyword>
<dbReference type="GO" id="GO:0005737">
    <property type="term" value="C:cytoplasm"/>
    <property type="evidence" value="ECO:0007669"/>
    <property type="project" value="TreeGrafter"/>
</dbReference>
<reference evidence="4" key="1">
    <citation type="submission" date="2017-02" db="UniProtKB">
        <authorList>
            <consortium name="WormBaseParasite"/>
        </authorList>
    </citation>
    <scope>IDENTIFICATION</scope>
</reference>
<dbReference type="OrthoDB" id="19174at2759"/>
<reference evidence="2 3" key="2">
    <citation type="submission" date="2018-11" db="EMBL/GenBank/DDBJ databases">
        <authorList>
            <consortium name="Pathogen Informatics"/>
        </authorList>
    </citation>
    <scope>NUCLEOTIDE SEQUENCE [LARGE SCALE GENOMIC DNA]</scope>
</reference>
<evidence type="ECO:0000313" key="2">
    <source>
        <dbReference type="EMBL" id="VDM25789.1"/>
    </source>
</evidence>
<protein>
    <submittedName>
        <fullName evidence="4">ANK_REP_REGION domain-containing protein</fullName>
    </submittedName>
</protein>
<organism evidence="4">
    <name type="scientific">Hydatigena taeniaeformis</name>
    <name type="common">Feline tapeworm</name>
    <name type="synonym">Taenia taeniaeformis</name>
    <dbReference type="NCBI Taxonomy" id="6205"/>
    <lineage>
        <taxon>Eukaryota</taxon>
        <taxon>Metazoa</taxon>
        <taxon>Spiralia</taxon>
        <taxon>Lophotrochozoa</taxon>
        <taxon>Platyhelminthes</taxon>
        <taxon>Cestoda</taxon>
        <taxon>Eucestoda</taxon>
        <taxon>Cyclophyllidea</taxon>
        <taxon>Taeniidae</taxon>
        <taxon>Hydatigera</taxon>
    </lineage>
</organism>
<dbReference type="EMBL" id="UYWX01005528">
    <property type="protein sequence ID" value="VDM25789.1"/>
    <property type="molecule type" value="Genomic_DNA"/>
</dbReference>
<dbReference type="Gene3D" id="1.25.40.20">
    <property type="entry name" value="Ankyrin repeat-containing domain"/>
    <property type="match status" value="1"/>
</dbReference>
<dbReference type="SUPFAM" id="SSF48403">
    <property type="entry name" value="Ankyrin repeat"/>
    <property type="match status" value="1"/>
</dbReference>
<dbReference type="GO" id="GO:0005856">
    <property type="term" value="C:cytoskeleton"/>
    <property type="evidence" value="ECO:0007669"/>
    <property type="project" value="TreeGrafter"/>
</dbReference>
<dbReference type="GO" id="GO:0030837">
    <property type="term" value="P:negative regulation of actin filament polymerization"/>
    <property type="evidence" value="ECO:0007669"/>
    <property type="project" value="InterPro"/>
</dbReference>
<dbReference type="Pfam" id="PF12796">
    <property type="entry name" value="Ank_2"/>
    <property type="match status" value="1"/>
</dbReference>
<dbReference type="InterPro" id="IPR047184">
    <property type="entry name" value="KANK1-4"/>
</dbReference>
<name>A0A0R3WVT9_HYDTA</name>
<gene>
    <name evidence="2" type="ORF">TTAC_LOCUS4866</name>
</gene>
<keyword evidence="1" id="KW-0040">ANK repeat</keyword>
<dbReference type="PANTHER" id="PTHR24168:SF21">
    <property type="entry name" value="KANK, ISOFORM D"/>
    <property type="match status" value="1"/>
</dbReference>
<dbReference type="PANTHER" id="PTHR24168">
    <property type="entry name" value="KN MOTIF AND ANKYRIN REPEAT DOMAIN-CONTAINING"/>
    <property type="match status" value="1"/>
</dbReference>
<proteinExistence type="predicted"/>
<evidence type="ECO:0000313" key="4">
    <source>
        <dbReference type="WBParaSite" id="TTAC_0000487901-mRNA-1"/>
    </source>
</evidence>
<dbReference type="PROSITE" id="PS50088">
    <property type="entry name" value="ANK_REPEAT"/>
    <property type="match status" value="1"/>
</dbReference>
<dbReference type="PROSITE" id="PS50297">
    <property type="entry name" value="ANK_REP_REGION"/>
    <property type="match status" value="1"/>
</dbReference>
<evidence type="ECO:0000313" key="3">
    <source>
        <dbReference type="Proteomes" id="UP000274429"/>
    </source>
</evidence>
<accession>A0A0R3WVT9</accession>
<dbReference type="STRING" id="6205.A0A0R3WVT9"/>
<evidence type="ECO:0000256" key="1">
    <source>
        <dbReference type="PROSITE-ProRule" id="PRU00023"/>
    </source>
</evidence>
<sequence>MNADSEPLIVYFLSRYLEQSIDTSAVPVLERLLAAGDVNARAGTAPGQTPLMLAARKANTTVVELLLRHGADVNAQDDIGNTALMCAIDCGNLEMVKLLIARPELNVDLKDQVRKNGVFAR</sequence>
<dbReference type="Proteomes" id="UP000274429">
    <property type="component" value="Unassembled WGS sequence"/>
</dbReference>
<feature type="repeat" description="ANK" evidence="1">
    <location>
        <begin position="46"/>
        <end position="78"/>
    </location>
</feature>
<dbReference type="AlphaFoldDB" id="A0A0R3WVT9"/>
<dbReference type="WBParaSite" id="TTAC_0000487901-mRNA-1">
    <property type="protein sequence ID" value="TTAC_0000487901-mRNA-1"/>
    <property type="gene ID" value="TTAC_0000487901"/>
</dbReference>
<dbReference type="SMART" id="SM00248">
    <property type="entry name" value="ANK"/>
    <property type="match status" value="2"/>
</dbReference>